<comment type="caution">
    <text evidence="1">The sequence shown here is derived from an EMBL/GenBank/DDBJ whole genome shotgun (WGS) entry which is preliminary data.</text>
</comment>
<protein>
    <submittedName>
        <fullName evidence="1">Uncharacterized protein</fullName>
    </submittedName>
</protein>
<gene>
    <name evidence="1" type="ORF">OXX778_LOCUS16050</name>
</gene>
<accession>A0A814GD33</accession>
<sequence length="146" mass="17664">MLIYFEIFNIGSFKKNSRSVRNVPIFPPKLWNVNDRIDSDLPRTKNALESWHKNLENSWKKHPTINKLVQQFYKIEQNFTDIIKDQGQQLLAKLIDIRSDHGQWFCSNNRLKLFDNQRLYYNEEKTKYIKKQNDIMEGRESEKIKE</sequence>
<dbReference type="AlphaFoldDB" id="A0A814GD33"/>
<organism evidence="1 2">
    <name type="scientific">Brachionus calyciflorus</name>
    <dbReference type="NCBI Taxonomy" id="104777"/>
    <lineage>
        <taxon>Eukaryota</taxon>
        <taxon>Metazoa</taxon>
        <taxon>Spiralia</taxon>
        <taxon>Gnathifera</taxon>
        <taxon>Rotifera</taxon>
        <taxon>Eurotatoria</taxon>
        <taxon>Monogononta</taxon>
        <taxon>Pseudotrocha</taxon>
        <taxon>Ploima</taxon>
        <taxon>Brachionidae</taxon>
        <taxon>Brachionus</taxon>
    </lineage>
</organism>
<dbReference type="Proteomes" id="UP000663879">
    <property type="component" value="Unassembled WGS sequence"/>
</dbReference>
<name>A0A814GD33_9BILA</name>
<keyword evidence="2" id="KW-1185">Reference proteome</keyword>
<evidence type="ECO:0000313" key="2">
    <source>
        <dbReference type="Proteomes" id="UP000663879"/>
    </source>
</evidence>
<dbReference type="EMBL" id="CAJNOC010003693">
    <property type="protein sequence ID" value="CAF0993769.1"/>
    <property type="molecule type" value="Genomic_DNA"/>
</dbReference>
<evidence type="ECO:0000313" key="1">
    <source>
        <dbReference type="EMBL" id="CAF0993769.1"/>
    </source>
</evidence>
<reference evidence="1" key="1">
    <citation type="submission" date="2021-02" db="EMBL/GenBank/DDBJ databases">
        <authorList>
            <person name="Nowell W R."/>
        </authorList>
    </citation>
    <scope>NUCLEOTIDE SEQUENCE</scope>
    <source>
        <strain evidence="1">Ploen Becks lab</strain>
    </source>
</reference>
<proteinExistence type="predicted"/>